<gene>
    <name evidence="1" type="ORF">CBOVIS_LOCUS12142</name>
</gene>
<evidence type="ECO:0000313" key="2">
    <source>
        <dbReference type="Proteomes" id="UP000494206"/>
    </source>
</evidence>
<comment type="caution">
    <text evidence="1">The sequence shown here is derived from an EMBL/GenBank/DDBJ whole genome shotgun (WGS) entry which is preliminary data.</text>
</comment>
<dbReference type="Proteomes" id="UP000494206">
    <property type="component" value="Unassembled WGS sequence"/>
</dbReference>
<protein>
    <submittedName>
        <fullName evidence="1">Uncharacterized protein</fullName>
    </submittedName>
</protein>
<keyword evidence="2" id="KW-1185">Reference proteome</keyword>
<dbReference type="AlphaFoldDB" id="A0A8S1FA28"/>
<proteinExistence type="predicted"/>
<dbReference type="OrthoDB" id="5848974at2759"/>
<dbReference type="EMBL" id="CADEPM010000011">
    <property type="protein sequence ID" value="CAB3410645.1"/>
    <property type="molecule type" value="Genomic_DNA"/>
</dbReference>
<name>A0A8S1FA28_9PELO</name>
<organism evidence="1 2">
    <name type="scientific">Caenorhabditis bovis</name>
    <dbReference type="NCBI Taxonomy" id="2654633"/>
    <lineage>
        <taxon>Eukaryota</taxon>
        <taxon>Metazoa</taxon>
        <taxon>Ecdysozoa</taxon>
        <taxon>Nematoda</taxon>
        <taxon>Chromadorea</taxon>
        <taxon>Rhabditida</taxon>
        <taxon>Rhabditina</taxon>
        <taxon>Rhabditomorpha</taxon>
        <taxon>Rhabditoidea</taxon>
        <taxon>Rhabditidae</taxon>
        <taxon>Peloderinae</taxon>
        <taxon>Caenorhabditis</taxon>
    </lineage>
</organism>
<accession>A0A8S1FA28</accession>
<sequence>MSDYFEPRELSNAFRFLLAAQLDAIAVDGVMPSTHGALSKLLCSCYSKDAEISDIYSATPAADITRETPTSPRAAKCPQPHDDKTIIVHAHDGDDDDDTSKTQMMLSTMKNPYQATSPPATTNNHSNHRMIIEDVTDDPQYSSYGNENEKPAEEGAFIEYEKLDKTSEPAAFQVCRSTTAVVSQSGNNIRPNLKMTIGGGMARDMRPASMVLNDVEEGAKCWQKECRYGWKPHAWSYSSLLTKLALMFDLPPGIVHARKIEHYRLLDE</sequence>
<evidence type="ECO:0000313" key="1">
    <source>
        <dbReference type="EMBL" id="CAB3410645.1"/>
    </source>
</evidence>
<reference evidence="1 2" key="1">
    <citation type="submission" date="2020-04" db="EMBL/GenBank/DDBJ databases">
        <authorList>
            <person name="Laetsch R D."/>
            <person name="Stevens L."/>
            <person name="Kumar S."/>
            <person name="Blaxter L. M."/>
        </authorList>
    </citation>
    <scope>NUCLEOTIDE SEQUENCE [LARGE SCALE GENOMIC DNA]</scope>
</reference>